<keyword evidence="1" id="KW-0808">Transferase</keyword>
<dbReference type="Gene3D" id="1.10.510.10">
    <property type="entry name" value="Transferase(Phosphotransferase) domain 1"/>
    <property type="match status" value="1"/>
</dbReference>
<keyword evidence="4 5" id="KW-0067">ATP-binding</keyword>
<dbReference type="PROSITE" id="PS50011">
    <property type="entry name" value="PROTEIN_KINASE_DOM"/>
    <property type="match status" value="1"/>
</dbReference>
<evidence type="ECO:0000256" key="5">
    <source>
        <dbReference type="PROSITE-ProRule" id="PRU10141"/>
    </source>
</evidence>
<dbReference type="PANTHER" id="PTHR48011">
    <property type="entry name" value="CCR4-NOT TRANSCRIPTIONAL COMPLEX SUBUNIT CAF120-RELATED"/>
    <property type="match status" value="1"/>
</dbReference>
<dbReference type="PROSITE" id="PS00108">
    <property type="entry name" value="PROTEIN_KINASE_ST"/>
    <property type="match status" value="1"/>
</dbReference>
<reference evidence="8" key="1">
    <citation type="journal article" date="2023" name="Science">
        <title>Elucidation of the pathway for biosynthesis of saponin adjuvants from the soapbark tree.</title>
        <authorList>
            <person name="Reed J."/>
            <person name="Orme A."/>
            <person name="El-Demerdash A."/>
            <person name="Owen C."/>
            <person name="Martin L.B.B."/>
            <person name="Misra R.C."/>
            <person name="Kikuchi S."/>
            <person name="Rejzek M."/>
            <person name="Martin A.C."/>
            <person name="Harkess A."/>
            <person name="Leebens-Mack J."/>
            <person name="Louveau T."/>
            <person name="Stephenson M.J."/>
            <person name="Osbourn A."/>
        </authorList>
    </citation>
    <scope>NUCLEOTIDE SEQUENCE</scope>
    <source>
        <strain evidence="8">S10</strain>
    </source>
</reference>
<dbReference type="SUPFAM" id="SSF56112">
    <property type="entry name" value="Protein kinase-like (PK-like)"/>
    <property type="match status" value="1"/>
</dbReference>
<dbReference type="InterPro" id="IPR000719">
    <property type="entry name" value="Prot_kinase_dom"/>
</dbReference>
<dbReference type="InterPro" id="IPR011009">
    <property type="entry name" value="Kinase-like_dom_sf"/>
</dbReference>
<evidence type="ECO:0000256" key="1">
    <source>
        <dbReference type="ARBA" id="ARBA00022679"/>
    </source>
</evidence>
<protein>
    <submittedName>
        <fullName evidence="8">Protein kinase-like</fullName>
    </submittedName>
</protein>
<dbReference type="GO" id="GO:0004674">
    <property type="term" value="F:protein serine/threonine kinase activity"/>
    <property type="evidence" value="ECO:0007669"/>
    <property type="project" value="UniProtKB-KW"/>
</dbReference>
<evidence type="ECO:0000313" key="9">
    <source>
        <dbReference type="Proteomes" id="UP001163823"/>
    </source>
</evidence>
<dbReference type="GO" id="GO:0007165">
    <property type="term" value="P:signal transduction"/>
    <property type="evidence" value="ECO:0007669"/>
    <property type="project" value="TreeGrafter"/>
</dbReference>
<dbReference type="InterPro" id="IPR008271">
    <property type="entry name" value="Ser/Thr_kinase_AS"/>
</dbReference>
<dbReference type="Proteomes" id="UP001163823">
    <property type="component" value="Chromosome 13"/>
</dbReference>
<comment type="similarity">
    <text evidence="6">Belongs to the protein kinase superfamily.</text>
</comment>
<dbReference type="Pfam" id="PF00069">
    <property type="entry name" value="Pkinase"/>
    <property type="match status" value="1"/>
</dbReference>
<dbReference type="GO" id="GO:0005524">
    <property type="term" value="F:ATP binding"/>
    <property type="evidence" value="ECO:0007669"/>
    <property type="project" value="UniProtKB-UniRule"/>
</dbReference>
<keyword evidence="6" id="KW-0723">Serine/threonine-protein kinase</keyword>
<comment type="caution">
    <text evidence="8">The sequence shown here is derived from an EMBL/GenBank/DDBJ whole genome shotgun (WGS) entry which is preliminary data.</text>
</comment>
<keyword evidence="2 5" id="KW-0547">Nucleotide-binding</keyword>
<accession>A0AAD7P8R5</accession>
<dbReference type="PROSITE" id="PS00107">
    <property type="entry name" value="PROTEIN_KINASE_ATP"/>
    <property type="match status" value="1"/>
</dbReference>
<evidence type="ECO:0000256" key="2">
    <source>
        <dbReference type="ARBA" id="ARBA00022741"/>
    </source>
</evidence>
<dbReference type="EMBL" id="JARAOO010000013">
    <property type="protein sequence ID" value="KAJ7946316.1"/>
    <property type="molecule type" value="Genomic_DNA"/>
</dbReference>
<dbReference type="SMART" id="SM00220">
    <property type="entry name" value="S_TKc"/>
    <property type="match status" value="1"/>
</dbReference>
<keyword evidence="9" id="KW-1185">Reference proteome</keyword>
<evidence type="ECO:0000313" key="8">
    <source>
        <dbReference type="EMBL" id="KAJ7946316.1"/>
    </source>
</evidence>
<evidence type="ECO:0000256" key="4">
    <source>
        <dbReference type="ARBA" id="ARBA00022840"/>
    </source>
</evidence>
<feature type="binding site" evidence="5">
    <location>
        <position position="32"/>
    </location>
    <ligand>
        <name>ATP</name>
        <dbReference type="ChEBI" id="CHEBI:30616"/>
    </ligand>
</feature>
<evidence type="ECO:0000256" key="6">
    <source>
        <dbReference type="RuleBase" id="RU000304"/>
    </source>
</evidence>
<keyword evidence="3 8" id="KW-0418">Kinase</keyword>
<gene>
    <name evidence="8" type="ORF">O6P43_031265</name>
</gene>
<name>A0AAD7P8R5_QUISA</name>
<dbReference type="KEGG" id="qsa:O6P43_031265"/>
<dbReference type="InterPro" id="IPR052751">
    <property type="entry name" value="Plant_MAPKKK"/>
</dbReference>
<evidence type="ECO:0000256" key="3">
    <source>
        <dbReference type="ARBA" id="ARBA00022777"/>
    </source>
</evidence>
<dbReference type="AlphaFoldDB" id="A0AAD7P8R5"/>
<sequence length="449" mass="49696">MDWRRGHTVGRGSTATVSIATVHGSGQVYAVKSAELAKSKFLIREQKILSTFKCHHIVTYRGCDITTENGTLFYNMFMEYAPHGTVFDAIHERGGLAEAIVRNYTRQILLGLQHLHSNGIVHCDIKGQNILVMDEGVKIADLGCARRVEDEVLNSDWSTAGTPMFMAPEVARGEQQGFPADVWALGCTVVEMVTGQAPWPDVADPVSTLYRIGFSGEVPKIPSFMSKQGKDFLSKCLIKNPDERWSVGELLKHGFLEESKLLMKEINGSKSDTPTCVLDQDIWDSMEEYLETIQNPTHNCSSNSPMDRIQQLCGGQPNWKWDDNWVTVRSNGANSECVMQKLNANEPTKTNGADSECVMQELNANEPTKTKGADSESECVMQDNGCSNNSSSSNSWTRSNSSQICAKILSSCKKNVLNGKLHFEIKALVLLHDLLLFFPPLGTSLQSKH</sequence>
<dbReference type="InterPro" id="IPR017441">
    <property type="entry name" value="Protein_kinase_ATP_BS"/>
</dbReference>
<dbReference type="PANTHER" id="PTHR48011:SF6">
    <property type="entry name" value="PROTEIN KINASE DOMAIN-CONTAINING PROTEIN"/>
    <property type="match status" value="1"/>
</dbReference>
<feature type="domain" description="Protein kinase" evidence="7">
    <location>
        <begin position="3"/>
        <end position="256"/>
    </location>
</feature>
<dbReference type="CDD" id="cd06606">
    <property type="entry name" value="STKc_MAPKKK"/>
    <property type="match status" value="1"/>
</dbReference>
<evidence type="ECO:0000259" key="7">
    <source>
        <dbReference type="PROSITE" id="PS50011"/>
    </source>
</evidence>
<proteinExistence type="inferred from homology"/>
<organism evidence="8 9">
    <name type="scientific">Quillaja saponaria</name>
    <name type="common">Soap bark tree</name>
    <dbReference type="NCBI Taxonomy" id="32244"/>
    <lineage>
        <taxon>Eukaryota</taxon>
        <taxon>Viridiplantae</taxon>
        <taxon>Streptophyta</taxon>
        <taxon>Embryophyta</taxon>
        <taxon>Tracheophyta</taxon>
        <taxon>Spermatophyta</taxon>
        <taxon>Magnoliopsida</taxon>
        <taxon>eudicotyledons</taxon>
        <taxon>Gunneridae</taxon>
        <taxon>Pentapetalae</taxon>
        <taxon>rosids</taxon>
        <taxon>fabids</taxon>
        <taxon>Fabales</taxon>
        <taxon>Quillajaceae</taxon>
        <taxon>Quillaja</taxon>
    </lineage>
</organism>